<dbReference type="Pfam" id="PF00149">
    <property type="entry name" value="Metallophos"/>
    <property type="match status" value="1"/>
</dbReference>
<organism evidence="2 3">
    <name type="scientific">Klebsiella phage vB_KvM-Eowyn</name>
    <dbReference type="NCBI Taxonomy" id="2762819"/>
    <lineage>
        <taxon>Viruses</taxon>
        <taxon>Duplodnaviria</taxon>
        <taxon>Heunggongvirae</taxon>
        <taxon>Uroviricota</taxon>
        <taxon>Caudoviricetes</taxon>
        <taxon>Chimalliviridae</taxon>
        <taxon>Eowynvirus</taxon>
        <taxon>Eowynvirus eowyn</taxon>
    </lineage>
</organism>
<reference evidence="2 3" key="1">
    <citation type="submission" date="2020-09" db="EMBL/GenBank/DDBJ databases">
        <authorList>
            <person name="Jameson E."/>
        </authorList>
    </citation>
    <scope>NUCLEOTIDE SEQUENCE [LARGE SCALE GENOMIC DNA]</scope>
</reference>
<evidence type="ECO:0000313" key="2">
    <source>
        <dbReference type="EMBL" id="CAD5236020.1"/>
    </source>
</evidence>
<feature type="domain" description="Calcineurin-like phosphoesterase" evidence="1">
    <location>
        <begin position="9"/>
        <end position="138"/>
    </location>
</feature>
<sequence>MTDTHTPQIYFVGDNHIDDKIMLKYRPYFKTMKDHNNATWGLLDQVTAEDVVCFMGDNFLTPESLERLATYPFKKIQLLGNHEFEKGVTIHQLAKVMDEIHGCLKWEEFWLSHLPVHKRVLGPGMFNIHGHFHENAISMDKRYINVSMEATYFRLISLEDIRTGAYTPFQNPFEERHHGS</sequence>
<protein>
    <submittedName>
        <fullName evidence="2">Putative phosphoesterase or phosphohydrolase</fullName>
    </submittedName>
</protein>
<dbReference type="InterPro" id="IPR004843">
    <property type="entry name" value="Calcineurin-like_PHP"/>
</dbReference>
<name>A0A7R8R5D4_9CAUD</name>
<gene>
    <name evidence="2" type="ORF">LLCLJKAH_00031</name>
</gene>
<dbReference type="Gene3D" id="3.60.21.10">
    <property type="match status" value="1"/>
</dbReference>
<keyword evidence="3" id="KW-1185">Reference proteome</keyword>
<keyword evidence="2" id="KW-0378">Hydrolase</keyword>
<dbReference type="EMBL" id="LR881104">
    <property type="protein sequence ID" value="CAD5236020.1"/>
    <property type="molecule type" value="Genomic_DNA"/>
</dbReference>
<dbReference type="InterPro" id="IPR029052">
    <property type="entry name" value="Metallo-depent_PP-like"/>
</dbReference>
<dbReference type="GO" id="GO:0016787">
    <property type="term" value="F:hydrolase activity"/>
    <property type="evidence" value="ECO:0007669"/>
    <property type="project" value="UniProtKB-KW"/>
</dbReference>
<dbReference type="Proteomes" id="UP000596247">
    <property type="component" value="Chromosome"/>
</dbReference>
<evidence type="ECO:0000259" key="1">
    <source>
        <dbReference type="Pfam" id="PF00149"/>
    </source>
</evidence>
<dbReference type="SUPFAM" id="SSF56300">
    <property type="entry name" value="Metallo-dependent phosphatases"/>
    <property type="match status" value="1"/>
</dbReference>
<evidence type="ECO:0000313" key="3">
    <source>
        <dbReference type="Proteomes" id="UP000596247"/>
    </source>
</evidence>
<proteinExistence type="predicted"/>
<accession>A0A7R8R5D4</accession>